<evidence type="ECO:0000313" key="1">
    <source>
        <dbReference type="EMBL" id="KAJ9058787.1"/>
    </source>
</evidence>
<reference evidence="1" key="1">
    <citation type="submission" date="2022-04" db="EMBL/GenBank/DDBJ databases">
        <title>Genome of the entomopathogenic fungus Entomophthora muscae.</title>
        <authorList>
            <person name="Elya C."/>
            <person name="Lovett B.R."/>
            <person name="Lee E."/>
            <person name="Macias A.M."/>
            <person name="Hajek A.E."/>
            <person name="De Bivort B.L."/>
            <person name="Kasson M.T."/>
            <person name="De Fine Licht H.H."/>
            <person name="Stajich J.E."/>
        </authorList>
    </citation>
    <scope>NUCLEOTIDE SEQUENCE</scope>
    <source>
        <strain evidence="1">Berkeley</strain>
    </source>
</reference>
<keyword evidence="2" id="KW-1185">Reference proteome</keyword>
<name>A0ACC2S9C6_9FUNG</name>
<gene>
    <name evidence="1" type="ORF">DSO57_1008596</name>
</gene>
<accession>A0ACC2S9C6</accession>
<dbReference type="EMBL" id="QTSX02005706">
    <property type="protein sequence ID" value="KAJ9058787.1"/>
    <property type="molecule type" value="Genomic_DNA"/>
</dbReference>
<comment type="caution">
    <text evidence="1">The sequence shown here is derived from an EMBL/GenBank/DDBJ whole genome shotgun (WGS) entry which is preliminary data.</text>
</comment>
<dbReference type="Proteomes" id="UP001165960">
    <property type="component" value="Unassembled WGS sequence"/>
</dbReference>
<protein>
    <submittedName>
        <fullName evidence="1">Uncharacterized protein</fullName>
    </submittedName>
</protein>
<proteinExistence type="predicted"/>
<sequence>MAIDETINERIFTPINGASAAMGLLLAVFIFTTQAMKLPSAKRLSFRLYLWIGLADVGTHLPLHLDFGFSFTQCQVTNLVVSYSNFVSLLIVSIMAMNLHLVFLLRRPAAVRSLRVYLAGVFLVALLLMLPSFIIGLKYDNACPFFTAFDFPISLGVLLATQGLPQLILIVYCLFVFSATTLQLRRTMRSFLVLRNARRSSVCTLREQSRMISRLALYPLMPLITIVPYFIAICLHPRLNMYSNPSQAIQWFSASTQGLLNFVFFLIDPSLPAVCREFRGRIMPQSLEKKVQPVKPSPASSSDQIRETASQNQILSPQPSPNSRILTCYPSPSLTSTSETSYNLIKK</sequence>
<organism evidence="1 2">
    <name type="scientific">Entomophthora muscae</name>
    <dbReference type="NCBI Taxonomy" id="34485"/>
    <lineage>
        <taxon>Eukaryota</taxon>
        <taxon>Fungi</taxon>
        <taxon>Fungi incertae sedis</taxon>
        <taxon>Zoopagomycota</taxon>
        <taxon>Entomophthoromycotina</taxon>
        <taxon>Entomophthoromycetes</taxon>
        <taxon>Entomophthorales</taxon>
        <taxon>Entomophthoraceae</taxon>
        <taxon>Entomophthora</taxon>
    </lineage>
</organism>
<evidence type="ECO:0000313" key="2">
    <source>
        <dbReference type="Proteomes" id="UP001165960"/>
    </source>
</evidence>